<proteinExistence type="inferred from homology"/>
<evidence type="ECO:0000256" key="3">
    <source>
        <dbReference type="ARBA" id="ARBA00022525"/>
    </source>
</evidence>
<keyword evidence="4 5" id="KW-0732">Signal</keyword>
<evidence type="ECO:0000256" key="4">
    <source>
        <dbReference type="ARBA" id="ARBA00022729"/>
    </source>
</evidence>
<keyword evidence="3" id="KW-0964">Secreted</keyword>
<feature type="non-terminal residue" evidence="6">
    <location>
        <position position="1"/>
    </location>
</feature>
<evidence type="ECO:0000313" key="6">
    <source>
        <dbReference type="EMBL" id="KHN14459.1"/>
    </source>
</evidence>
<evidence type="ECO:0000256" key="1">
    <source>
        <dbReference type="ARBA" id="ARBA00004613"/>
    </source>
</evidence>
<feature type="signal peptide" evidence="5">
    <location>
        <begin position="1"/>
        <end position="30"/>
    </location>
</feature>
<dbReference type="AlphaFoldDB" id="A0A0B2Q372"/>
<comment type="similarity">
    <text evidence="2">Belongs to the DEFL family.</text>
</comment>
<dbReference type="PANTHER" id="PTHR34450:SF9">
    <property type="entry name" value="DEFENSIN-LIKE PROTEIN 242-RELATED"/>
    <property type="match status" value="1"/>
</dbReference>
<sequence>ICVGANIIMKLRSILLIVWALFALISHTYGEIRFCPKEMTLDGSCPLGTSGQSCFLEFLDRLGASAMPMNCSCKDDRTKNKRLCTCNVVCRT</sequence>
<feature type="chain" id="PRO_5002092508" evidence="5">
    <location>
        <begin position="31"/>
        <end position="92"/>
    </location>
</feature>
<dbReference type="GO" id="GO:0005576">
    <property type="term" value="C:extracellular region"/>
    <property type="evidence" value="ECO:0007669"/>
    <property type="project" value="UniProtKB-SubCell"/>
</dbReference>
<protein>
    <submittedName>
        <fullName evidence="6">Defensin-like protein 242</fullName>
    </submittedName>
</protein>
<dbReference type="EMBL" id="KN661727">
    <property type="protein sequence ID" value="KHN14459.1"/>
    <property type="molecule type" value="Genomic_DNA"/>
</dbReference>
<comment type="subcellular location">
    <subcellularLocation>
        <location evidence="1">Secreted</location>
    </subcellularLocation>
</comment>
<gene>
    <name evidence="6" type="ORF">glysoja_029721</name>
</gene>
<reference evidence="6" key="1">
    <citation type="submission" date="2014-07" db="EMBL/GenBank/DDBJ databases">
        <title>Identification of a novel salt tolerance gene in wild soybean by whole-genome sequencing.</title>
        <authorList>
            <person name="Lam H.-M."/>
            <person name="Qi X."/>
            <person name="Li M.-W."/>
            <person name="Liu X."/>
            <person name="Xie M."/>
            <person name="Ni M."/>
            <person name="Xu X."/>
        </authorList>
    </citation>
    <scope>NUCLEOTIDE SEQUENCE [LARGE SCALE GENOMIC DNA]</scope>
    <source>
        <tissue evidence="6">Root</tissue>
    </source>
</reference>
<organism evidence="6">
    <name type="scientific">Glycine soja</name>
    <name type="common">Wild soybean</name>
    <dbReference type="NCBI Taxonomy" id="3848"/>
    <lineage>
        <taxon>Eukaryota</taxon>
        <taxon>Viridiplantae</taxon>
        <taxon>Streptophyta</taxon>
        <taxon>Embryophyta</taxon>
        <taxon>Tracheophyta</taxon>
        <taxon>Spermatophyta</taxon>
        <taxon>Magnoliopsida</taxon>
        <taxon>eudicotyledons</taxon>
        <taxon>Gunneridae</taxon>
        <taxon>Pentapetalae</taxon>
        <taxon>rosids</taxon>
        <taxon>fabids</taxon>
        <taxon>Fabales</taxon>
        <taxon>Fabaceae</taxon>
        <taxon>Papilionoideae</taxon>
        <taxon>50 kb inversion clade</taxon>
        <taxon>NPAAA clade</taxon>
        <taxon>indigoferoid/millettioid clade</taxon>
        <taxon>Phaseoleae</taxon>
        <taxon>Glycine</taxon>
        <taxon>Glycine subgen. Soja</taxon>
    </lineage>
</organism>
<evidence type="ECO:0000256" key="2">
    <source>
        <dbReference type="ARBA" id="ARBA00006722"/>
    </source>
</evidence>
<evidence type="ECO:0000256" key="5">
    <source>
        <dbReference type="SAM" id="SignalP"/>
    </source>
</evidence>
<name>A0A0B2Q372_GLYSO</name>
<dbReference type="PANTHER" id="PTHR34450">
    <property type="entry name" value="DEFENSIN-LIKE PROTEIN 245-RELATED"/>
    <property type="match status" value="1"/>
</dbReference>
<dbReference type="InterPro" id="IPR010682">
    <property type="entry name" value="SCRL"/>
</dbReference>
<dbReference type="Proteomes" id="UP000053555">
    <property type="component" value="Unassembled WGS sequence"/>
</dbReference>
<dbReference type="GO" id="GO:0007165">
    <property type="term" value="P:signal transduction"/>
    <property type="evidence" value="ECO:0007669"/>
    <property type="project" value="InterPro"/>
</dbReference>
<accession>A0A0B2Q372</accession>